<dbReference type="InterPro" id="IPR002491">
    <property type="entry name" value="ABC_transptr_periplasmic_BD"/>
</dbReference>
<dbReference type="PROSITE" id="PS50983">
    <property type="entry name" value="FE_B12_PBP"/>
    <property type="match status" value="1"/>
</dbReference>
<evidence type="ECO:0000259" key="1">
    <source>
        <dbReference type="PROSITE" id="PS50983"/>
    </source>
</evidence>
<dbReference type="RefSeq" id="WP_199468219.1">
    <property type="nucleotide sequence ID" value="NZ_JAEMNX010000009.1"/>
</dbReference>
<dbReference type="SUPFAM" id="SSF53807">
    <property type="entry name" value="Helical backbone' metal receptor"/>
    <property type="match status" value="1"/>
</dbReference>
<dbReference type="EMBL" id="JAEMNX010000009">
    <property type="protein sequence ID" value="MBJ7537924.1"/>
    <property type="molecule type" value="Genomic_DNA"/>
</dbReference>
<dbReference type="PANTHER" id="PTHR30535">
    <property type="entry name" value="VITAMIN B12-BINDING PROTEIN"/>
    <property type="match status" value="1"/>
</dbReference>
<organism evidence="2 3">
    <name type="scientific">Marinomonas transparens</name>
    <dbReference type="NCBI Taxonomy" id="2795388"/>
    <lineage>
        <taxon>Bacteria</taxon>
        <taxon>Pseudomonadati</taxon>
        <taxon>Pseudomonadota</taxon>
        <taxon>Gammaproteobacteria</taxon>
        <taxon>Oceanospirillales</taxon>
        <taxon>Oceanospirillaceae</taxon>
        <taxon>Marinomonas</taxon>
    </lineage>
</organism>
<comment type="caution">
    <text evidence="2">The sequence shown here is derived from an EMBL/GenBank/DDBJ whole genome shotgun (WGS) entry which is preliminary data.</text>
</comment>
<sequence>MLLKKRYFAFLIVLFSPLLMAQERIISIGGIVTEIVYLLEGQDQLVATDTSSIYPDAASHTPKVGYQRTLSVEGVLSMKPDVLLITPATGPAKVLAQLQEAGIKLVSIDGDDSQQGIVQRVTQVAKALNKEAQGQQAVAEINASFSRLQAPTHWSRPPRLLFVLQMHGAPMIAGQGTAPDALFKMAGAVNAAEQINGYKTLTPEALLAIQPDAIVVTTQGLDRAGAASIWSLPGLSITPAAKAKRLVDLDALMVLGLGPRTPQAIESLQQQLSDWTP</sequence>
<proteinExistence type="predicted"/>
<dbReference type="AlphaFoldDB" id="A0A934MW96"/>
<protein>
    <submittedName>
        <fullName evidence="2">ABC transporter substrate-binding protein</fullName>
    </submittedName>
</protein>
<evidence type="ECO:0000313" key="3">
    <source>
        <dbReference type="Proteomes" id="UP000628710"/>
    </source>
</evidence>
<accession>A0A934MW96</accession>
<dbReference type="Proteomes" id="UP000628710">
    <property type="component" value="Unassembled WGS sequence"/>
</dbReference>
<reference evidence="2" key="1">
    <citation type="submission" date="2020-12" db="EMBL/GenBank/DDBJ databases">
        <title>Marinomonas arctica sp. nov., a psychrotolerant bacterium isolated from the Arctic.</title>
        <authorList>
            <person name="Zhang Y."/>
        </authorList>
    </citation>
    <scope>NUCLEOTIDE SEQUENCE</scope>
    <source>
        <strain evidence="2">C1424</strain>
    </source>
</reference>
<keyword evidence="3" id="KW-1185">Reference proteome</keyword>
<evidence type="ECO:0000313" key="2">
    <source>
        <dbReference type="EMBL" id="MBJ7537924.1"/>
    </source>
</evidence>
<feature type="domain" description="Fe/B12 periplasmic-binding" evidence="1">
    <location>
        <begin position="24"/>
        <end position="277"/>
    </location>
</feature>
<dbReference type="InterPro" id="IPR050902">
    <property type="entry name" value="ABC_Transporter_SBP"/>
</dbReference>
<name>A0A934MW96_9GAMM</name>
<dbReference type="Pfam" id="PF01497">
    <property type="entry name" value="Peripla_BP_2"/>
    <property type="match status" value="1"/>
</dbReference>
<dbReference type="Gene3D" id="3.40.50.1980">
    <property type="entry name" value="Nitrogenase molybdenum iron protein domain"/>
    <property type="match status" value="2"/>
</dbReference>
<gene>
    <name evidence="2" type="ORF">I8J31_09595</name>
</gene>
<dbReference type="PANTHER" id="PTHR30535:SF4">
    <property type="entry name" value="HEMIN-BINDING PERIPLASMIC PROTEIN HMUT"/>
    <property type="match status" value="1"/>
</dbReference>